<organism evidence="7 8">
    <name type="scientific">Sphingomicrobium sediminis</name>
    <dbReference type="NCBI Taxonomy" id="2950949"/>
    <lineage>
        <taxon>Bacteria</taxon>
        <taxon>Pseudomonadati</taxon>
        <taxon>Pseudomonadota</taxon>
        <taxon>Alphaproteobacteria</taxon>
        <taxon>Sphingomonadales</taxon>
        <taxon>Sphingomonadaceae</taxon>
        <taxon>Sphingomicrobium</taxon>
    </lineage>
</organism>
<comment type="subcellular location">
    <subcellularLocation>
        <location evidence="1">Membrane</location>
        <topology evidence="1">Multi-pass membrane protein</topology>
    </subcellularLocation>
</comment>
<dbReference type="Proteomes" id="UP001155128">
    <property type="component" value="Unassembled WGS sequence"/>
</dbReference>
<feature type="transmembrane region" description="Helical" evidence="6">
    <location>
        <begin position="242"/>
        <end position="269"/>
    </location>
</feature>
<evidence type="ECO:0000256" key="3">
    <source>
        <dbReference type="ARBA" id="ARBA00022692"/>
    </source>
</evidence>
<keyword evidence="8" id="KW-1185">Reference proteome</keyword>
<feature type="transmembrane region" description="Helical" evidence="6">
    <location>
        <begin position="27"/>
        <end position="59"/>
    </location>
</feature>
<evidence type="ECO:0000256" key="2">
    <source>
        <dbReference type="ARBA" id="ARBA00009773"/>
    </source>
</evidence>
<feature type="transmembrane region" description="Helical" evidence="6">
    <location>
        <begin position="281"/>
        <end position="303"/>
    </location>
</feature>
<keyword evidence="4 6" id="KW-1133">Transmembrane helix</keyword>
<dbReference type="InterPro" id="IPR002549">
    <property type="entry name" value="AI-2E-like"/>
</dbReference>
<keyword evidence="5 6" id="KW-0472">Membrane</keyword>
<accession>A0A9X2EHU5</accession>
<keyword evidence="3 6" id="KW-0812">Transmembrane</keyword>
<name>A0A9X2EHU5_9SPHN</name>
<feature type="transmembrane region" description="Helical" evidence="6">
    <location>
        <begin position="79"/>
        <end position="98"/>
    </location>
</feature>
<reference evidence="7" key="1">
    <citation type="submission" date="2022-06" db="EMBL/GenBank/DDBJ databases">
        <title>Sphingomicrobium sedimins sp. nov., a marine bacterium isolated from tidal flat.</title>
        <authorList>
            <person name="Kim C.-H."/>
            <person name="Yoo Y."/>
            <person name="Kim J.-J."/>
        </authorList>
    </citation>
    <scope>NUCLEOTIDE SEQUENCE</scope>
    <source>
        <strain evidence="7">GRR-S6-50</strain>
    </source>
</reference>
<dbReference type="PANTHER" id="PTHR21716">
    <property type="entry name" value="TRANSMEMBRANE PROTEIN"/>
    <property type="match status" value="1"/>
</dbReference>
<comment type="similarity">
    <text evidence="2">Belongs to the autoinducer-2 exporter (AI-2E) (TC 2.A.86) family.</text>
</comment>
<dbReference type="PANTHER" id="PTHR21716:SF62">
    <property type="entry name" value="TRANSPORT PROTEIN YDBI-RELATED"/>
    <property type="match status" value="1"/>
</dbReference>
<evidence type="ECO:0000313" key="8">
    <source>
        <dbReference type="Proteomes" id="UP001155128"/>
    </source>
</evidence>
<feature type="transmembrane region" description="Helical" evidence="6">
    <location>
        <begin position="309"/>
        <end position="333"/>
    </location>
</feature>
<gene>
    <name evidence="7" type="ORF">NDO55_10775</name>
</gene>
<protein>
    <submittedName>
        <fullName evidence="7">AI-2E family transporter</fullName>
    </submittedName>
</protein>
<feature type="transmembrane region" description="Helical" evidence="6">
    <location>
        <begin position="151"/>
        <end position="174"/>
    </location>
</feature>
<evidence type="ECO:0000256" key="1">
    <source>
        <dbReference type="ARBA" id="ARBA00004141"/>
    </source>
</evidence>
<dbReference type="AlphaFoldDB" id="A0A9X2EHU5"/>
<comment type="caution">
    <text evidence="7">The sequence shown here is derived from an EMBL/GenBank/DDBJ whole genome shotgun (WGS) entry which is preliminary data.</text>
</comment>
<dbReference type="Pfam" id="PF01594">
    <property type="entry name" value="AI-2E_transport"/>
    <property type="match status" value="1"/>
</dbReference>
<evidence type="ECO:0000256" key="6">
    <source>
        <dbReference type="SAM" id="Phobius"/>
    </source>
</evidence>
<evidence type="ECO:0000256" key="4">
    <source>
        <dbReference type="ARBA" id="ARBA00022989"/>
    </source>
</evidence>
<dbReference type="RefSeq" id="WP_252115095.1">
    <property type="nucleotide sequence ID" value="NZ_JAMSHT010000001.1"/>
</dbReference>
<evidence type="ECO:0000313" key="7">
    <source>
        <dbReference type="EMBL" id="MCM8558300.1"/>
    </source>
</evidence>
<evidence type="ECO:0000256" key="5">
    <source>
        <dbReference type="ARBA" id="ARBA00023136"/>
    </source>
</evidence>
<feature type="transmembrane region" description="Helical" evidence="6">
    <location>
        <begin position="214"/>
        <end position="236"/>
    </location>
</feature>
<sequence length="366" mass="39215">MSSQPEEQTAGPTEISDPRLRFELKRAIVWLGLALLIVGVITLAAPLLLIIAGMVFAVLLDGGVRLLGRILPIARGWRLAIVVLSFFAFLGWVGWYAGTSFFSQFAQLRDVVVGQAERLFAMADDMGLVSGLSVDSVSGQVVSSVGRVTSILGTAIGAVTASILIIVIGIFIAAEPRLYDRGVAWMLPKRSRPTFYEISDHMGWAVRRLLAGRLLGMVIEGIFTYVMLTLVAQMIGLDSFPLAALLALLTGLLAFIPNIGAIVSGLLMVAVGFSQGQSEGFYAIFVYLFVQNFDGYVVIPMIAKKTVDLAPALVLAAQIIFGTLFGILGLLLADPIIAAIKAALEEYSRQRDKGELNEAAAEPAPE</sequence>
<dbReference type="GO" id="GO:0016020">
    <property type="term" value="C:membrane"/>
    <property type="evidence" value="ECO:0007669"/>
    <property type="project" value="UniProtKB-SubCell"/>
</dbReference>
<dbReference type="GO" id="GO:0055085">
    <property type="term" value="P:transmembrane transport"/>
    <property type="evidence" value="ECO:0007669"/>
    <property type="project" value="TreeGrafter"/>
</dbReference>
<proteinExistence type="inferred from homology"/>
<dbReference type="EMBL" id="JAMSHT010000001">
    <property type="protein sequence ID" value="MCM8558300.1"/>
    <property type="molecule type" value="Genomic_DNA"/>
</dbReference>